<protein>
    <submittedName>
        <fullName evidence="1">Uncharacterized protein</fullName>
    </submittedName>
</protein>
<keyword evidence="2" id="KW-1185">Reference proteome</keyword>
<dbReference type="Proteomes" id="UP000233551">
    <property type="component" value="Unassembled WGS sequence"/>
</dbReference>
<evidence type="ECO:0000313" key="1">
    <source>
        <dbReference type="EMBL" id="PKI70745.1"/>
    </source>
</evidence>
<gene>
    <name evidence="1" type="ORF">CRG98_008978</name>
</gene>
<sequence>MGHIEPQWYQFLRSSILEITYSALLERPLVELEAEGGGARERVIGVETAVERTWRRGGSGRSVWQRTWREGSQT</sequence>
<evidence type="ECO:0000313" key="2">
    <source>
        <dbReference type="Proteomes" id="UP000233551"/>
    </source>
</evidence>
<dbReference type="EMBL" id="PGOL01000434">
    <property type="protein sequence ID" value="PKI70745.1"/>
    <property type="molecule type" value="Genomic_DNA"/>
</dbReference>
<proteinExistence type="predicted"/>
<accession>A0A2I0KQH6</accession>
<comment type="caution">
    <text evidence="1">The sequence shown here is derived from an EMBL/GenBank/DDBJ whole genome shotgun (WGS) entry which is preliminary data.</text>
</comment>
<name>A0A2I0KQH6_PUNGR</name>
<reference evidence="1 2" key="1">
    <citation type="submission" date="2017-11" db="EMBL/GenBank/DDBJ databases">
        <title>De-novo sequencing of pomegranate (Punica granatum L.) genome.</title>
        <authorList>
            <person name="Akparov Z."/>
            <person name="Amiraslanov A."/>
            <person name="Hajiyeva S."/>
            <person name="Abbasov M."/>
            <person name="Kaur K."/>
            <person name="Hamwieh A."/>
            <person name="Solovyev V."/>
            <person name="Salamov A."/>
            <person name="Braich B."/>
            <person name="Kosarev P."/>
            <person name="Mahmoud A."/>
            <person name="Hajiyev E."/>
            <person name="Babayeva S."/>
            <person name="Izzatullayeva V."/>
            <person name="Mammadov A."/>
            <person name="Mammadov A."/>
            <person name="Sharifova S."/>
            <person name="Ojaghi J."/>
            <person name="Eynullazada K."/>
            <person name="Bayramov B."/>
            <person name="Abdulazimova A."/>
            <person name="Shahmuradov I."/>
        </authorList>
    </citation>
    <scope>NUCLEOTIDE SEQUENCE [LARGE SCALE GENOMIC DNA]</scope>
    <source>
        <strain evidence="2">cv. AG2017</strain>
        <tissue evidence="1">Leaf</tissue>
    </source>
</reference>
<organism evidence="1 2">
    <name type="scientific">Punica granatum</name>
    <name type="common">Pomegranate</name>
    <dbReference type="NCBI Taxonomy" id="22663"/>
    <lineage>
        <taxon>Eukaryota</taxon>
        <taxon>Viridiplantae</taxon>
        <taxon>Streptophyta</taxon>
        <taxon>Embryophyta</taxon>
        <taxon>Tracheophyta</taxon>
        <taxon>Spermatophyta</taxon>
        <taxon>Magnoliopsida</taxon>
        <taxon>eudicotyledons</taxon>
        <taxon>Gunneridae</taxon>
        <taxon>Pentapetalae</taxon>
        <taxon>rosids</taxon>
        <taxon>malvids</taxon>
        <taxon>Myrtales</taxon>
        <taxon>Lythraceae</taxon>
        <taxon>Punica</taxon>
    </lineage>
</organism>
<dbReference type="AlphaFoldDB" id="A0A2I0KQH6"/>